<reference evidence="1 2" key="1">
    <citation type="submission" date="2016-10" db="EMBL/GenBank/DDBJ databases">
        <authorList>
            <person name="de Groot N.N."/>
        </authorList>
    </citation>
    <scope>NUCLEOTIDE SEQUENCE [LARGE SCALE GENOMIC DNA]</scope>
    <source>
        <strain evidence="2">EB21,IBRC-M 10013,KCTC 4048</strain>
    </source>
</reference>
<dbReference type="EMBL" id="FNIA01000018">
    <property type="protein sequence ID" value="SDN17207.1"/>
    <property type="molecule type" value="Genomic_DNA"/>
</dbReference>
<dbReference type="Pfam" id="PF24372">
    <property type="entry name" value="DUF7528"/>
    <property type="match status" value="1"/>
</dbReference>
<sequence length="185" mass="20365">MGHNGVVRCPRRHPRIEEVALKRLVEKFSDGTDTPTVVRTDDGLRLAVDGDDYVLTHDTAAELRDQLADALTRTHEFVHTTGTHRADGSYVVARRGADSTGHSKVFERVDALERLYDRLPDSFTAEDVGRTGLTGGRRHMLVWHLAEHPGFDCELVSRQPLTVEKAGDGGDTDVAETHVTALSAD</sequence>
<name>A0A1G9Z7W3_9EURY</name>
<protein>
    <submittedName>
        <fullName evidence="1">Uncharacterized protein</fullName>
    </submittedName>
</protein>
<evidence type="ECO:0000313" key="1">
    <source>
        <dbReference type="EMBL" id="SDN17207.1"/>
    </source>
</evidence>
<dbReference type="Proteomes" id="UP000199370">
    <property type="component" value="Unassembled WGS sequence"/>
</dbReference>
<dbReference type="InterPro" id="IPR055950">
    <property type="entry name" value="DUF7528"/>
</dbReference>
<dbReference type="STRING" id="996166.SAMN05192554_11863"/>
<dbReference type="RefSeq" id="WP_390255086.1">
    <property type="nucleotide sequence ID" value="NZ_JBHSDN010000064.1"/>
</dbReference>
<gene>
    <name evidence="1" type="ORF">SAMN05192554_11863</name>
</gene>
<accession>A0A1G9Z7W3</accession>
<proteinExistence type="predicted"/>
<organism evidence="1 2">
    <name type="scientific">Haloarchaeobius iranensis</name>
    <dbReference type="NCBI Taxonomy" id="996166"/>
    <lineage>
        <taxon>Archaea</taxon>
        <taxon>Methanobacteriati</taxon>
        <taxon>Methanobacteriota</taxon>
        <taxon>Stenosarchaea group</taxon>
        <taxon>Halobacteria</taxon>
        <taxon>Halobacteriales</taxon>
        <taxon>Halorubellaceae</taxon>
        <taxon>Haloarchaeobius</taxon>
    </lineage>
</organism>
<dbReference type="AlphaFoldDB" id="A0A1G9Z7W3"/>
<evidence type="ECO:0000313" key="2">
    <source>
        <dbReference type="Proteomes" id="UP000199370"/>
    </source>
</evidence>
<keyword evidence="2" id="KW-1185">Reference proteome</keyword>